<name>A0A9W9UFV0_PENBR</name>
<keyword evidence="2" id="KW-0012">Acyltransferase</keyword>
<reference evidence="4" key="1">
    <citation type="submission" date="2022-12" db="EMBL/GenBank/DDBJ databases">
        <authorList>
            <person name="Petersen C."/>
        </authorList>
    </citation>
    <scope>NUCLEOTIDE SEQUENCE</scope>
    <source>
        <strain evidence="4">IBT 35673</strain>
    </source>
</reference>
<keyword evidence="1" id="KW-0808">Transferase</keyword>
<reference evidence="4" key="2">
    <citation type="journal article" date="2023" name="IMA Fungus">
        <title>Comparative genomic study of the Penicillium genus elucidates a diverse pangenome and 15 lateral gene transfer events.</title>
        <authorList>
            <person name="Petersen C."/>
            <person name="Sorensen T."/>
            <person name="Nielsen M.R."/>
            <person name="Sondergaard T.E."/>
            <person name="Sorensen J.L."/>
            <person name="Fitzpatrick D.A."/>
            <person name="Frisvad J.C."/>
            <person name="Nielsen K.L."/>
        </authorList>
    </citation>
    <scope>NUCLEOTIDE SEQUENCE</scope>
    <source>
        <strain evidence="4">IBT 35673</strain>
    </source>
</reference>
<dbReference type="SUPFAM" id="SSF55729">
    <property type="entry name" value="Acyl-CoA N-acyltransferases (Nat)"/>
    <property type="match status" value="1"/>
</dbReference>
<evidence type="ECO:0000256" key="2">
    <source>
        <dbReference type="ARBA" id="ARBA00023315"/>
    </source>
</evidence>
<dbReference type="PANTHER" id="PTHR43877">
    <property type="entry name" value="AMINOALKYLPHOSPHONATE N-ACETYLTRANSFERASE-RELATED-RELATED"/>
    <property type="match status" value="1"/>
</dbReference>
<proteinExistence type="predicted"/>
<dbReference type="GO" id="GO:0016747">
    <property type="term" value="F:acyltransferase activity, transferring groups other than amino-acyl groups"/>
    <property type="evidence" value="ECO:0007669"/>
    <property type="project" value="InterPro"/>
</dbReference>
<dbReference type="InterPro" id="IPR000182">
    <property type="entry name" value="GNAT_dom"/>
</dbReference>
<feature type="domain" description="N-acetyltransferase" evidence="3">
    <location>
        <begin position="15"/>
        <end position="164"/>
    </location>
</feature>
<gene>
    <name evidence="4" type="ORF">N7452_006286</name>
</gene>
<organism evidence="4 5">
    <name type="scientific">Penicillium brevicompactum</name>
    <dbReference type="NCBI Taxonomy" id="5074"/>
    <lineage>
        <taxon>Eukaryota</taxon>
        <taxon>Fungi</taxon>
        <taxon>Dikarya</taxon>
        <taxon>Ascomycota</taxon>
        <taxon>Pezizomycotina</taxon>
        <taxon>Eurotiomycetes</taxon>
        <taxon>Eurotiomycetidae</taxon>
        <taxon>Eurotiales</taxon>
        <taxon>Aspergillaceae</taxon>
        <taxon>Penicillium</taxon>
    </lineage>
</organism>
<evidence type="ECO:0000313" key="5">
    <source>
        <dbReference type="Proteomes" id="UP001147695"/>
    </source>
</evidence>
<dbReference type="InterPro" id="IPR050832">
    <property type="entry name" value="Bact_Acetyltransf"/>
</dbReference>
<dbReference type="PROSITE" id="PS51186">
    <property type="entry name" value="GNAT"/>
    <property type="match status" value="1"/>
</dbReference>
<comment type="caution">
    <text evidence="4">The sequence shown here is derived from an EMBL/GenBank/DDBJ whole genome shotgun (WGS) entry which is preliminary data.</text>
</comment>
<dbReference type="CDD" id="cd04301">
    <property type="entry name" value="NAT_SF"/>
    <property type="match status" value="1"/>
</dbReference>
<dbReference type="InterPro" id="IPR016181">
    <property type="entry name" value="Acyl_CoA_acyltransferase"/>
</dbReference>
<evidence type="ECO:0000256" key="1">
    <source>
        <dbReference type="ARBA" id="ARBA00022679"/>
    </source>
</evidence>
<evidence type="ECO:0000259" key="3">
    <source>
        <dbReference type="PROSITE" id="PS51186"/>
    </source>
</evidence>
<evidence type="ECO:0000313" key="4">
    <source>
        <dbReference type="EMBL" id="KAJ5339558.1"/>
    </source>
</evidence>
<sequence length="164" mass="18578">MMTTDSAATATPRNAMLHQAIPEDIPFIKSMVDAAYSIYVERIGRPPAPMCEDWEETIQSHNVLVLKDNDQVVGSITFHVDEESDSLKIDNLVVHPAIQGRGYGRFLIDHAESEARRRALPGVSLFTNAKMTENIGLYKRLGFSETERRVEDGFQRVYFHKKLV</sequence>
<dbReference type="Proteomes" id="UP001147695">
    <property type="component" value="Unassembled WGS sequence"/>
</dbReference>
<protein>
    <recommendedName>
        <fullName evidence="3">N-acetyltransferase domain-containing protein</fullName>
    </recommendedName>
</protein>
<dbReference type="EMBL" id="JAPZBQ010000003">
    <property type="protein sequence ID" value="KAJ5339558.1"/>
    <property type="molecule type" value="Genomic_DNA"/>
</dbReference>
<dbReference type="Pfam" id="PF00583">
    <property type="entry name" value="Acetyltransf_1"/>
    <property type="match status" value="1"/>
</dbReference>
<dbReference type="Gene3D" id="3.40.630.30">
    <property type="match status" value="1"/>
</dbReference>
<accession>A0A9W9UFV0</accession>
<dbReference type="AlphaFoldDB" id="A0A9W9UFV0"/>